<keyword evidence="2" id="KW-1134">Transmembrane beta strand</keyword>
<protein>
    <submittedName>
        <fullName evidence="4">Cation efflux system protein CusC</fullName>
    </submittedName>
</protein>
<keyword evidence="2" id="KW-0472">Membrane</keyword>
<evidence type="ECO:0000256" key="3">
    <source>
        <dbReference type="SAM" id="MobiDB-lite"/>
    </source>
</evidence>
<dbReference type="InterPro" id="IPR010131">
    <property type="entry name" value="MdtP/NodT-like"/>
</dbReference>
<dbReference type="NCBIfam" id="TIGR01845">
    <property type="entry name" value="outer_NodT"/>
    <property type="match status" value="1"/>
</dbReference>
<keyword evidence="2" id="KW-0564">Palmitate</keyword>
<feature type="compositionally biased region" description="Polar residues" evidence="3">
    <location>
        <begin position="91"/>
        <end position="111"/>
    </location>
</feature>
<dbReference type="EMBL" id="FWFU01000002">
    <property type="protein sequence ID" value="SLN38271.1"/>
    <property type="molecule type" value="Genomic_DNA"/>
</dbReference>
<dbReference type="PROSITE" id="PS51257">
    <property type="entry name" value="PROKAR_LIPOPROTEIN"/>
    <property type="match status" value="1"/>
</dbReference>
<comment type="similarity">
    <text evidence="1 2">Belongs to the outer membrane factor (OMF) (TC 1.B.17) family.</text>
</comment>
<dbReference type="SUPFAM" id="SSF56954">
    <property type="entry name" value="Outer membrane efflux proteins (OEP)"/>
    <property type="match status" value="1"/>
</dbReference>
<proteinExistence type="inferred from homology"/>
<evidence type="ECO:0000256" key="2">
    <source>
        <dbReference type="RuleBase" id="RU362097"/>
    </source>
</evidence>
<dbReference type="Pfam" id="PF02321">
    <property type="entry name" value="OEP"/>
    <property type="match status" value="2"/>
</dbReference>
<dbReference type="PANTHER" id="PTHR30203">
    <property type="entry name" value="OUTER MEMBRANE CATION EFFLUX PROTEIN"/>
    <property type="match status" value="1"/>
</dbReference>
<keyword evidence="2" id="KW-0449">Lipoprotein</keyword>
<accession>A0A1X6Z272</accession>
<gene>
    <name evidence="4" type="primary">cusC</name>
    <name evidence="4" type="ORF">ROH8110_02012</name>
</gene>
<evidence type="ECO:0000256" key="1">
    <source>
        <dbReference type="ARBA" id="ARBA00007613"/>
    </source>
</evidence>
<dbReference type="Proteomes" id="UP000193207">
    <property type="component" value="Unassembled WGS sequence"/>
</dbReference>
<keyword evidence="5" id="KW-1185">Reference proteome</keyword>
<evidence type="ECO:0000313" key="5">
    <source>
        <dbReference type="Proteomes" id="UP000193207"/>
    </source>
</evidence>
<dbReference type="InterPro" id="IPR003423">
    <property type="entry name" value="OMP_efflux"/>
</dbReference>
<keyword evidence="2" id="KW-0812">Transmembrane</keyword>
<dbReference type="GO" id="GO:0015562">
    <property type="term" value="F:efflux transmembrane transporter activity"/>
    <property type="evidence" value="ECO:0007669"/>
    <property type="project" value="InterPro"/>
</dbReference>
<dbReference type="RefSeq" id="WP_085817591.1">
    <property type="nucleotide sequence ID" value="NZ_FWFU01000002.1"/>
</dbReference>
<comment type="subcellular location">
    <subcellularLocation>
        <location evidence="2">Cell membrane</location>
        <topology evidence="2">Lipid-anchor</topology>
    </subcellularLocation>
</comment>
<dbReference type="OrthoDB" id="7181739at2"/>
<name>A0A1X6Z272_9RHOB</name>
<dbReference type="Gene3D" id="1.20.1600.10">
    <property type="entry name" value="Outer membrane efflux proteins (OEP)"/>
    <property type="match status" value="1"/>
</dbReference>
<organism evidence="4 5">
    <name type="scientific">Roseovarius halotolerans</name>
    <dbReference type="NCBI Taxonomy" id="505353"/>
    <lineage>
        <taxon>Bacteria</taxon>
        <taxon>Pseudomonadati</taxon>
        <taxon>Pseudomonadota</taxon>
        <taxon>Alphaproteobacteria</taxon>
        <taxon>Rhodobacterales</taxon>
        <taxon>Roseobacteraceae</taxon>
        <taxon>Roseovarius</taxon>
    </lineage>
</organism>
<feature type="region of interest" description="Disordered" evidence="3">
    <location>
        <begin position="89"/>
        <end position="111"/>
    </location>
</feature>
<reference evidence="4 5" key="1">
    <citation type="submission" date="2017-03" db="EMBL/GenBank/DDBJ databases">
        <authorList>
            <person name="Afonso C.L."/>
            <person name="Miller P.J."/>
            <person name="Scott M.A."/>
            <person name="Spackman E."/>
            <person name="Goraichik I."/>
            <person name="Dimitrov K.M."/>
            <person name="Suarez D.L."/>
            <person name="Swayne D.E."/>
        </authorList>
    </citation>
    <scope>NUCLEOTIDE SEQUENCE [LARGE SCALE GENOMIC DNA]</scope>
    <source>
        <strain evidence="4 5">CECT 8110</strain>
    </source>
</reference>
<evidence type="ECO:0000313" key="4">
    <source>
        <dbReference type="EMBL" id="SLN38271.1"/>
    </source>
</evidence>
<dbReference type="AlphaFoldDB" id="A0A1X6Z272"/>
<dbReference type="GO" id="GO:0005886">
    <property type="term" value="C:plasma membrane"/>
    <property type="evidence" value="ECO:0007669"/>
    <property type="project" value="UniProtKB-SubCell"/>
</dbReference>
<sequence>MRIFLSVCAGLFLSACTVGPQYKHPEMELPDRYSLLAPVSKASRSDLHWWRDFNDPVLNQLIGAGTQGNLSVAEARERVEEAEALVRRDSVTPSGDGTVSGRRNSNGANTGSVELEAEIGLAGRTQWASRAARQRLDAARLGEGEALRLLLSELSKTYVQMRFLQRSYQTRQQDLASRQRTLRDLRTQLDAGAATQLDVLRARALVSETQTEMPGTQAEIIQQRNRISTLLGQPVGQLGIDLGYKGGQPLPVVGGDLGVPADLLRARPDIRIAERRYAAAVSDMGVAQASRYPSLTLSGLVTAPLSGGAWNESLLAGLTVPVFSQPALAASADAAESRARQAYLQWRKSVLDAVEEVETALAALQAARQAVGSARELVSLNERSLDLSRRLIVEGGDATVLDVIDRERSLSAARFTLARTIRDLAMAYIDLRVALGIGHDAVIDDTGLVTRDDIARAAGGLIASLQE</sequence>